<reference evidence="1 2" key="2">
    <citation type="submission" date="2018-11" db="EMBL/GenBank/DDBJ databases">
        <authorList>
            <consortium name="Pathogen Informatics"/>
        </authorList>
    </citation>
    <scope>NUCLEOTIDE SEQUENCE [LARGE SCALE GENOMIC DNA]</scope>
    <source>
        <strain evidence="1 2">Egypt</strain>
    </source>
</reference>
<proteinExistence type="predicted"/>
<keyword evidence="2" id="KW-1185">Reference proteome</keyword>
<dbReference type="SUPFAM" id="SSF49899">
    <property type="entry name" value="Concanavalin A-like lectins/glucanases"/>
    <property type="match status" value="3"/>
</dbReference>
<reference evidence="3" key="1">
    <citation type="submission" date="2016-06" db="UniProtKB">
        <authorList>
            <consortium name="WormBaseParasite"/>
        </authorList>
    </citation>
    <scope>IDENTIFICATION</scope>
</reference>
<protein>
    <submittedName>
        <fullName evidence="3">LAM_G_DOMAIN domain-containing protein</fullName>
    </submittedName>
</protein>
<dbReference type="Proteomes" id="UP000272942">
    <property type="component" value="Unassembled WGS sequence"/>
</dbReference>
<dbReference type="WBParaSite" id="ECPE_0000886501-mRNA-1">
    <property type="protein sequence ID" value="ECPE_0000886501-mRNA-1"/>
    <property type="gene ID" value="ECPE_0000886501"/>
</dbReference>
<organism evidence="3">
    <name type="scientific">Echinostoma caproni</name>
    <dbReference type="NCBI Taxonomy" id="27848"/>
    <lineage>
        <taxon>Eukaryota</taxon>
        <taxon>Metazoa</taxon>
        <taxon>Spiralia</taxon>
        <taxon>Lophotrochozoa</taxon>
        <taxon>Platyhelminthes</taxon>
        <taxon>Trematoda</taxon>
        <taxon>Digenea</taxon>
        <taxon>Plagiorchiida</taxon>
        <taxon>Echinostomata</taxon>
        <taxon>Echinostomatoidea</taxon>
        <taxon>Echinostomatidae</taxon>
        <taxon>Echinostoma</taxon>
    </lineage>
</organism>
<dbReference type="Gene3D" id="2.60.120.200">
    <property type="match status" value="3"/>
</dbReference>
<dbReference type="EMBL" id="UZAN01046541">
    <property type="protein sequence ID" value="VDP84279.1"/>
    <property type="molecule type" value="Genomic_DNA"/>
</dbReference>
<evidence type="ECO:0000313" key="1">
    <source>
        <dbReference type="EMBL" id="VDP84279.1"/>
    </source>
</evidence>
<dbReference type="Pfam" id="PF13385">
    <property type="entry name" value="Laminin_G_3"/>
    <property type="match status" value="1"/>
</dbReference>
<evidence type="ECO:0000313" key="2">
    <source>
        <dbReference type="Proteomes" id="UP000272942"/>
    </source>
</evidence>
<accession>A0A183APF2</accession>
<gene>
    <name evidence="1" type="ORF">ECPE_LOCUS8837</name>
</gene>
<name>A0A183APF2_9TREM</name>
<dbReference type="InterPro" id="IPR013320">
    <property type="entry name" value="ConA-like_dom_sf"/>
</dbReference>
<evidence type="ECO:0000313" key="3">
    <source>
        <dbReference type="WBParaSite" id="ECPE_0000886501-mRNA-1"/>
    </source>
</evidence>
<dbReference type="OrthoDB" id="10034530at2759"/>
<sequence>MTNETKIPRERKRKKSNKLLALVINWFYNYETGLNCLRVVVVAVNQFADPAGSQGFRLYLEAGQLAFQLRTETRSWTISAPFVKTLNHWINIAVVWGKGTETLTIYVNRTVLAEKNRYTGDSYVGTSQLSSAIHLGCEKDENGKVDTTTMAKNFEIATVSLWYWPIQLPQYLTGGLELYLFGTESSITTTAAPVIDTLPFRDFSSEMEEYQPPADRQALPNPIYAAADVYLPMNAALKPSDWSGVTLVNAEGRNRPAYLLSSTTGYAKLFTFKDNSCPVVLSACVDGFSIGFWVRLDPQTKSNNEIWDLFEVVGAFRIVLIKGQFNVVLNVDGNILAFRGTVMPPTAIWFNIGFTINRLPRWSVDAYINGNWVAMGPVVAPAERTNLRSGTYTNLLLFGGLSVNSSAFLVSANDLTIVYRALRKYERHRFVGYTRTQLSNLETATYYWTPDVYILQDADSQIAARQNMNQLSNSAGSSGTGVNGFCLASLYKSKKVDYRVRSLDHWGKSWVPIFDMKSQQYMLLGRQKSSTVTLDDLTWNGQCLYDPSGSLCGARGFTVSMWIKLYSISATRLRFYLNSGDSGTSKLTIQDNRGVTIFSDASLIGVSISQYYTNWKLILDSNSYSIGQWVNLGILWSEAQGLTMLVDGISYGSSDYQGHKLFKGRAASPYVVLGRFNTDDDTTWLSPLDANQKEQQQQKISPDGGEVAWEMANFALGEVTYFERILTQTEYRKQFELLGSAQLRSFTGYLWYGADLVDPPVVYMTAAVKDDLPQPGPILLNQLNSSVFVLRNPQAVKIMGDTILRIGPIQADSCPAKLDNCIKGLSTGAWIRLGGPRFTPAPTNTTPVLLLTGSNGDFGITMQQNGLKLGAWVFTSQGSWTCAVNTVNLASETMNMQWIHVAFVWGPQEGHLEFSLQLLLNGQVLNACPMEGSTSSVQTDTSWIKTAAASAKEQHRKYSVPTGRYILMDSKQLYLVGSNLSVAVLAIQPTTLTNTGLLSLLGVSYLQWVKLQRFTFYWTFSGILRELAQDRATPYMITYGMDKDDTPLGAWCTQGISTRSYITLTGDLISTQLRTNLAGVCLIDPKKCREYAFVIDFKLLSSNWSGTSEKQSYELFRSTPLGADEDTVGLVISLQPANNMLTVDVRNEIQLFSKSVLLNYLGGYNSWISLEVLYSETGIKLRKSGLVLPTLESGSTALRNNNPLSSTVRATLNFIVGREVPVCVSSVAILDVPDGQNAETLMDGLSSSSCYPEVDYINELKDANPDQNNQSESATQLDDLQASISISTVPCLYNPDKCSSGTLIASLWARIDGFKDAFGQNVTMDAETNVSYLQSKKHC</sequence>